<evidence type="ECO:0000256" key="9">
    <source>
        <dbReference type="ARBA" id="ARBA00061201"/>
    </source>
</evidence>
<dbReference type="InterPro" id="IPR003593">
    <property type="entry name" value="AAA+_ATPase"/>
</dbReference>
<evidence type="ECO:0000313" key="15">
    <source>
        <dbReference type="EMBL" id="KAK2067861.1"/>
    </source>
</evidence>
<dbReference type="Proteomes" id="UP001217918">
    <property type="component" value="Unassembled WGS sequence"/>
</dbReference>
<feature type="transmembrane region" description="Helical" evidence="12">
    <location>
        <begin position="180"/>
        <end position="204"/>
    </location>
</feature>
<dbReference type="InterPro" id="IPR003439">
    <property type="entry name" value="ABC_transporter-like_ATP-bd"/>
</dbReference>
<dbReference type="PANTHER" id="PTHR43394">
    <property type="entry name" value="ATP-DEPENDENT PERMEASE MDL1, MITOCHONDRIAL"/>
    <property type="match status" value="1"/>
</dbReference>
<evidence type="ECO:0000256" key="12">
    <source>
        <dbReference type="SAM" id="Phobius"/>
    </source>
</evidence>
<keyword evidence="3" id="KW-0963">Cytoplasm</keyword>
<sequence>MSVQVPSQFNAEEADNLEDIEKQFAVKTVQHMQTYWSILERVRGSSLRLTRMDDDILGHLQKDFPELDPAAPLDEDRMKSKEGKARWRAFLTAYEGKIDDYNVGTMLRTSAADEYGEKTTMLVLRMQFYAIEIARNRAGLNDWVYEKAQKEKEAAAKADTGAPVGPSLGHLFSFTPASDAWLLVCGVVTAAGVAAGKVLYAVLVGKVFNVVALWGADSLSADDFIGQVSHCCLLFVLVGLATWAMAGVDLALWLVSSERRARNVRLGVLDALLHRPMAWYDKRDEGLSALLGGMHSHTKDLQLAGGQTLGWLISDTFVFFACLSVAFFYSWKLTLVMLATCVPSAAVLAFLARLLTSAIDAQRQALAHATALAAGALAGIDLVKVYGTADAEALAYRGAVRRAARAAVRQAGYACGQLGYVKMWMAALFVAAFGCAAVLVRGGEVTAGNAVTAFYAALMAFQALEALGPFWVAVAKGMVAGRELSRLVKEGVEGAEAEGSAARVHEPSLRPGQCWGDIQAENISFAYPSNPTKLVLHPSSFSFPAGSLTFLVGRSGSGKSTLGNLLVRFYEPLTGRIRLDGRALSTLDPAWLRRRVLLVQQASTVFAGMTFAANVALGAPIRPEDVAPQAVADACTMALLQSTIAGLPQGLDTVLSSGGLSGGQKKRLALARARLRDPEVLVLDELTSELDPTSRSLIMEAVRVWRRGRTTIVITHEVAQIADGDLVYVMEDGRVVQQGRRDALLREEAGGLFATLVAAADDGDAAGAGGAGADGGASSSSSSASDEDSAEEESADELVAYAPATTRFSLLAGLPRRQQQGTQGGSIMNVMSMRAGQRQDARLLPSPALAHREPWAAGLDGSMARAEKPAGKKGRKERPRSLDLITQRGNSVQTSRRPGVRQRRALEGDKLSAALAPPASSPLDRFLPDSGPVDLDEARKADEKERARMASLLDILKTVWPNLNQSGRVHLLGGLGACLVAAGANPAFSYVFAKLLASLWTVAPGGAASGMATMSSSAWAGYLGLVGLIDALATFASFLLLELAAQCWIDTVRQEAFAAVLTQPKDWFDKATRGKHQQVDAAAGDPGLESASASSSSRIIGTLDTGAGQARKLLGTVVPVVLTASIMVLASVAWALALRWDLALVALACSVPVTLGVTHLNAASAGFWESRCAAAADRADLLADEACAQVRVVRALGLETRMRARHGAAAAAAYRLGLARARWVGAWTGLAHAVPFCMAAVVFFYAARVLARAPPGGGTGDTATVLQVVNLLLFSFGVAASMLAGVPQVAAAQQGAVRLLHYASLPPPGSRTGGRRADDEFGLPRVRGTPLPIVLRNLRFTYPSRPLAPVLRSVSLTLQPGTCTALVGASGCGKSTLAALLLRLYDPDPDPDSHAGSTHDQAPSLSYNGVAGPAAAPSSLLPHLAYVPQHPVLFPGSVAHNILYGVPADSPRRTGAHAMAAARRAGLHDFVASLPDGYGTAVGEGGTGLSGGQAQRLGIARALARGPPVLVLDEPTSALDAEGAEGVRAAVRALVREGREAGEAGMAVVVVTHSTEMMRVADRVVVLEQGCVVEEGGYDELVARRGRFAQLVGGGVWMGERPRRRPREARRGLRPDKTARAQQRRAENDSTPGGGAGGALAPWPRQQMRPALHTARSYDEAAEEELVDGVSFQMVRRQEAQTQTSRGEGLDLA</sequence>
<keyword evidence="16" id="KW-1185">Reference proteome</keyword>
<name>A0AAD9MCE7_9PEZI</name>
<evidence type="ECO:0000313" key="16">
    <source>
        <dbReference type="Proteomes" id="UP001217918"/>
    </source>
</evidence>
<keyword evidence="6" id="KW-0067">ATP-binding</keyword>
<feature type="compositionally biased region" description="Low complexity" evidence="11">
    <location>
        <begin position="911"/>
        <end position="923"/>
    </location>
</feature>
<feature type="compositionally biased region" description="Polar residues" evidence="11">
    <location>
        <begin position="887"/>
        <end position="896"/>
    </location>
</feature>
<proteinExistence type="inferred from homology"/>
<organism evidence="15 16">
    <name type="scientific">Phyllachora maydis</name>
    <dbReference type="NCBI Taxonomy" id="1825666"/>
    <lineage>
        <taxon>Eukaryota</taxon>
        <taxon>Fungi</taxon>
        <taxon>Dikarya</taxon>
        <taxon>Ascomycota</taxon>
        <taxon>Pezizomycotina</taxon>
        <taxon>Sordariomycetes</taxon>
        <taxon>Sordariomycetidae</taxon>
        <taxon>Phyllachorales</taxon>
        <taxon>Phyllachoraceae</taxon>
        <taxon>Phyllachora</taxon>
    </lineage>
</organism>
<dbReference type="InterPro" id="IPR039421">
    <property type="entry name" value="Type_1_exporter"/>
</dbReference>
<dbReference type="Gene3D" id="1.10.3560.10">
    <property type="entry name" value="yst0336 like domain"/>
    <property type="match status" value="1"/>
</dbReference>
<dbReference type="PROSITE" id="PS50893">
    <property type="entry name" value="ABC_TRANSPORTER_2"/>
    <property type="match status" value="2"/>
</dbReference>
<evidence type="ECO:0000256" key="5">
    <source>
        <dbReference type="ARBA" id="ARBA00022741"/>
    </source>
</evidence>
<evidence type="ECO:0000256" key="4">
    <source>
        <dbReference type="ARBA" id="ARBA00022692"/>
    </source>
</evidence>
<feature type="compositionally biased region" description="Basic and acidic residues" evidence="11">
    <location>
        <begin position="1609"/>
        <end position="1628"/>
    </location>
</feature>
<feature type="domain" description="ABC transporter" evidence="13">
    <location>
        <begin position="518"/>
        <end position="757"/>
    </location>
</feature>
<evidence type="ECO:0000256" key="1">
    <source>
        <dbReference type="ARBA" id="ARBA00004141"/>
    </source>
</evidence>
<keyword evidence="8 12" id="KW-0472">Membrane</keyword>
<dbReference type="InterPro" id="IPR023139">
    <property type="entry name" value="PBDC1-like_dom_sf"/>
</dbReference>
<dbReference type="Pfam" id="PF04669">
    <property type="entry name" value="PBDC1"/>
    <property type="match status" value="1"/>
</dbReference>
<keyword evidence="7 12" id="KW-1133">Transmembrane helix</keyword>
<feature type="region of interest" description="Disordered" evidence="11">
    <location>
        <begin position="1599"/>
        <end position="1663"/>
    </location>
</feature>
<evidence type="ECO:0000259" key="14">
    <source>
        <dbReference type="PROSITE" id="PS50929"/>
    </source>
</evidence>
<feature type="transmembrane region" description="Helical" evidence="12">
    <location>
        <begin position="452"/>
        <end position="474"/>
    </location>
</feature>
<feature type="compositionally biased region" description="Acidic residues" evidence="11">
    <location>
        <begin position="785"/>
        <end position="795"/>
    </location>
</feature>
<feature type="transmembrane region" description="Helical" evidence="12">
    <location>
        <begin position="971"/>
        <end position="993"/>
    </location>
</feature>
<feature type="region of interest" description="Disordered" evidence="11">
    <location>
        <begin position="767"/>
        <end position="795"/>
    </location>
</feature>
<comment type="similarity">
    <text evidence="9">Belongs to the PBDC1 family.</text>
</comment>
<evidence type="ECO:0000256" key="6">
    <source>
        <dbReference type="ARBA" id="ARBA00022840"/>
    </source>
</evidence>
<dbReference type="SUPFAM" id="SSF52540">
    <property type="entry name" value="P-loop containing nucleoside triphosphate hydrolases"/>
    <property type="match status" value="2"/>
</dbReference>
<dbReference type="GO" id="GO:0016887">
    <property type="term" value="F:ATP hydrolysis activity"/>
    <property type="evidence" value="ECO:0007669"/>
    <property type="project" value="InterPro"/>
</dbReference>
<keyword evidence="5" id="KW-0547">Nucleotide-binding</keyword>
<evidence type="ECO:0000256" key="3">
    <source>
        <dbReference type="ARBA" id="ARBA00022490"/>
    </source>
</evidence>
<dbReference type="InterPro" id="IPR021148">
    <property type="entry name" value="Polysacc_synth_dom"/>
</dbReference>
<dbReference type="Gene3D" id="3.40.50.300">
    <property type="entry name" value="P-loop containing nucleotide triphosphate hydrolases"/>
    <property type="match status" value="2"/>
</dbReference>
<dbReference type="GO" id="GO:0005743">
    <property type="term" value="C:mitochondrial inner membrane"/>
    <property type="evidence" value="ECO:0007669"/>
    <property type="project" value="TreeGrafter"/>
</dbReference>
<dbReference type="PANTHER" id="PTHR43394:SF15">
    <property type="entry name" value="ALPHA-FACTOR-TRANSPORTING ATPASE"/>
    <property type="match status" value="1"/>
</dbReference>
<dbReference type="PROSITE" id="PS50929">
    <property type="entry name" value="ABC_TM1F"/>
    <property type="match status" value="2"/>
</dbReference>
<dbReference type="FunFam" id="1.10.3560.10:FF:000001">
    <property type="entry name" value="Protein PBDC1 homolog"/>
    <property type="match status" value="1"/>
</dbReference>
<dbReference type="Gene3D" id="1.20.1560.10">
    <property type="entry name" value="ABC transporter type 1, transmembrane domain"/>
    <property type="match status" value="2"/>
</dbReference>
<feature type="domain" description="ABC transporter" evidence="13">
    <location>
        <begin position="1333"/>
        <end position="1594"/>
    </location>
</feature>
<feature type="transmembrane region" description="Helical" evidence="12">
    <location>
        <begin position="1265"/>
        <end position="1286"/>
    </location>
</feature>
<evidence type="ECO:0000256" key="7">
    <source>
        <dbReference type="ARBA" id="ARBA00022989"/>
    </source>
</evidence>
<feature type="transmembrane region" description="Helical" evidence="12">
    <location>
        <begin position="419"/>
        <end position="440"/>
    </location>
</feature>
<comment type="caution">
    <text evidence="15">The sequence shown here is derived from an EMBL/GenBank/DDBJ whole genome shotgun (WGS) entry which is preliminary data.</text>
</comment>
<dbReference type="CDD" id="cd18577">
    <property type="entry name" value="ABC_6TM_Pgp_ABCB1_D1_like"/>
    <property type="match status" value="1"/>
</dbReference>
<evidence type="ECO:0000256" key="10">
    <source>
        <dbReference type="ARBA" id="ARBA00069779"/>
    </source>
</evidence>
<evidence type="ECO:0000259" key="13">
    <source>
        <dbReference type="PROSITE" id="PS50893"/>
    </source>
</evidence>
<feature type="transmembrane region" description="Helical" evidence="12">
    <location>
        <begin position="309"/>
        <end position="329"/>
    </location>
</feature>
<feature type="transmembrane region" description="Helical" evidence="12">
    <location>
        <begin position="1224"/>
        <end position="1245"/>
    </location>
</feature>
<protein>
    <recommendedName>
        <fullName evidence="10">Protein PBDC1 homolog</fullName>
    </recommendedName>
</protein>
<dbReference type="GO" id="GO:0090374">
    <property type="term" value="P:oligopeptide export from mitochondrion"/>
    <property type="evidence" value="ECO:0007669"/>
    <property type="project" value="TreeGrafter"/>
</dbReference>
<evidence type="ECO:0000256" key="11">
    <source>
        <dbReference type="SAM" id="MobiDB-lite"/>
    </source>
</evidence>
<feature type="domain" description="ABC transmembrane type-1" evidence="14">
    <location>
        <begin position="186"/>
        <end position="476"/>
    </location>
</feature>
<feature type="compositionally biased region" description="Polar residues" evidence="11">
    <location>
        <begin position="1395"/>
        <end position="1407"/>
    </location>
</feature>
<feature type="transmembrane region" description="Helical" evidence="12">
    <location>
        <begin position="224"/>
        <end position="255"/>
    </location>
</feature>
<comment type="subcellular location">
    <subcellularLocation>
        <location evidence="2">Cytoplasm</location>
    </subcellularLocation>
    <subcellularLocation>
        <location evidence="1">Membrane</location>
        <topology evidence="1">Multi-pass membrane protein</topology>
    </subcellularLocation>
</comment>
<dbReference type="InterPro" id="IPR036640">
    <property type="entry name" value="ABC1_TM_sf"/>
</dbReference>
<gene>
    <name evidence="15" type="ORF">P8C59_001566</name>
</gene>
<dbReference type="GO" id="GO:0005524">
    <property type="term" value="F:ATP binding"/>
    <property type="evidence" value="ECO:0007669"/>
    <property type="project" value="UniProtKB-KW"/>
</dbReference>
<feature type="transmembrane region" description="Helical" evidence="12">
    <location>
        <begin position="1019"/>
        <end position="1041"/>
    </location>
</feature>
<dbReference type="SMART" id="SM00382">
    <property type="entry name" value="AAA"/>
    <property type="match status" value="2"/>
</dbReference>
<keyword evidence="4 12" id="KW-0812">Transmembrane</keyword>
<reference evidence="15" key="1">
    <citation type="journal article" date="2023" name="Mol. Plant Microbe Interact.">
        <title>Elucidating the Obligate Nature and Biological Capacity of an Invasive Fungal Corn Pathogen.</title>
        <authorList>
            <person name="MacCready J.S."/>
            <person name="Roggenkamp E.M."/>
            <person name="Gdanetz K."/>
            <person name="Chilvers M.I."/>
        </authorList>
    </citation>
    <scope>NUCLEOTIDE SEQUENCE</scope>
    <source>
        <strain evidence="15">PM02</strain>
    </source>
</reference>
<accession>A0AAD9MCE7</accession>
<dbReference type="InterPro" id="IPR027417">
    <property type="entry name" value="P-loop_NTPase"/>
</dbReference>
<dbReference type="PROSITE" id="PS00211">
    <property type="entry name" value="ABC_TRANSPORTER_1"/>
    <property type="match status" value="1"/>
</dbReference>
<dbReference type="Pfam" id="PF00664">
    <property type="entry name" value="ABC_membrane"/>
    <property type="match status" value="3"/>
</dbReference>
<dbReference type="InterPro" id="IPR017871">
    <property type="entry name" value="ABC_transporter-like_CS"/>
</dbReference>
<feature type="transmembrane region" description="Helical" evidence="12">
    <location>
        <begin position="335"/>
        <end position="355"/>
    </location>
</feature>
<feature type="region of interest" description="Disordered" evidence="11">
    <location>
        <begin position="1390"/>
        <end position="1409"/>
    </location>
</feature>
<feature type="region of interest" description="Disordered" evidence="11">
    <location>
        <begin position="855"/>
        <end position="932"/>
    </location>
</feature>
<dbReference type="GO" id="GO:0015421">
    <property type="term" value="F:ABC-type oligopeptide transporter activity"/>
    <property type="evidence" value="ECO:0007669"/>
    <property type="project" value="TreeGrafter"/>
</dbReference>
<dbReference type="Pfam" id="PF00005">
    <property type="entry name" value="ABC_tran"/>
    <property type="match status" value="2"/>
</dbReference>
<feature type="domain" description="ABC transmembrane type-1" evidence="14">
    <location>
        <begin position="972"/>
        <end position="1288"/>
    </location>
</feature>
<dbReference type="InterPro" id="IPR011527">
    <property type="entry name" value="ABC1_TM_dom"/>
</dbReference>
<feature type="transmembrane region" description="Helical" evidence="12">
    <location>
        <begin position="1113"/>
        <end position="1136"/>
    </location>
</feature>
<evidence type="ECO:0000256" key="8">
    <source>
        <dbReference type="ARBA" id="ARBA00023136"/>
    </source>
</evidence>
<dbReference type="SUPFAM" id="SSF90123">
    <property type="entry name" value="ABC transporter transmembrane region"/>
    <property type="match status" value="2"/>
</dbReference>
<dbReference type="EMBL" id="JAQQPM010000001">
    <property type="protein sequence ID" value="KAK2067861.1"/>
    <property type="molecule type" value="Genomic_DNA"/>
</dbReference>
<evidence type="ECO:0000256" key="2">
    <source>
        <dbReference type="ARBA" id="ARBA00004496"/>
    </source>
</evidence>